<feature type="signal peptide" evidence="2">
    <location>
        <begin position="1"/>
        <end position="27"/>
    </location>
</feature>
<keyword evidence="4" id="KW-1185">Reference proteome</keyword>
<feature type="region of interest" description="Disordered" evidence="1">
    <location>
        <begin position="28"/>
        <end position="81"/>
    </location>
</feature>
<evidence type="ECO:0000256" key="1">
    <source>
        <dbReference type="SAM" id="MobiDB-lite"/>
    </source>
</evidence>
<keyword evidence="2" id="KW-0732">Signal</keyword>
<feature type="chain" id="PRO_5039349330" evidence="2">
    <location>
        <begin position="28"/>
        <end position="114"/>
    </location>
</feature>
<comment type="caution">
    <text evidence="3">The sequence shown here is derived from an EMBL/GenBank/DDBJ whole genome shotgun (WGS) entry which is preliminary data.</text>
</comment>
<dbReference type="EMBL" id="SMRU01000002">
    <property type="protein sequence ID" value="TDG01263.1"/>
    <property type="molecule type" value="Genomic_DNA"/>
</dbReference>
<dbReference type="Proteomes" id="UP000295511">
    <property type="component" value="Unassembled WGS sequence"/>
</dbReference>
<name>A0A4R5KZZ9_9MICC</name>
<proteinExistence type="predicted"/>
<protein>
    <submittedName>
        <fullName evidence="3">Uncharacterized protein</fullName>
    </submittedName>
</protein>
<evidence type="ECO:0000313" key="3">
    <source>
        <dbReference type="EMBL" id="TDG01263.1"/>
    </source>
</evidence>
<sequence length="114" mass="11178">MLSRRSTTFTVCAVAGLAVSLALSSCAPGTGTTPPAASSPTATASPTVSATPARTTTAAAENPAPAAATDAPAKAPANTPASGPKVFTFRDGHISFTYAAGWSLATLPQSLSTR</sequence>
<dbReference type="AlphaFoldDB" id="A0A4R5KZZ9"/>
<dbReference type="RefSeq" id="WP_133202523.1">
    <property type="nucleotide sequence ID" value="NZ_SMRU01000002.1"/>
</dbReference>
<evidence type="ECO:0000256" key="2">
    <source>
        <dbReference type="SAM" id="SignalP"/>
    </source>
</evidence>
<accession>A0A4R5KZZ9</accession>
<reference evidence="3 4" key="1">
    <citation type="submission" date="2019-03" db="EMBL/GenBank/DDBJ databases">
        <title>Whole genome sequence of Arthrobacter sp JH1-1.</title>
        <authorList>
            <person name="Trinh H.N."/>
        </authorList>
    </citation>
    <scope>NUCLEOTIDE SEQUENCE [LARGE SCALE GENOMIC DNA]</scope>
    <source>
        <strain evidence="3 4">JH1-1</strain>
    </source>
</reference>
<evidence type="ECO:0000313" key="4">
    <source>
        <dbReference type="Proteomes" id="UP000295511"/>
    </source>
</evidence>
<organism evidence="3 4">
    <name type="scientific">Arthrobacter terricola</name>
    <dbReference type="NCBI Taxonomy" id="2547396"/>
    <lineage>
        <taxon>Bacteria</taxon>
        <taxon>Bacillati</taxon>
        <taxon>Actinomycetota</taxon>
        <taxon>Actinomycetes</taxon>
        <taxon>Micrococcales</taxon>
        <taxon>Micrococcaceae</taxon>
        <taxon>Arthrobacter</taxon>
    </lineage>
</organism>
<dbReference type="PROSITE" id="PS51257">
    <property type="entry name" value="PROKAR_LIPOPROTEIN"/>
    <property type="match status" value="1"/>
</dbReference>
<gene>
    <name evidence="3" type="ORF">E1809_01700</name>
</gene>